<dbReference type="EMBL" id="BGZK01000386">
    <property type="protein sequence ID" value="GBP40708.1"/>
    <property type="molecule type" value="Genomic_DNA"/>
</dbReference>
<keyword evidence="3" id="KW-1185">Reference proteome</keyword>
<evidence type="ECO:0000313" key="2">
    <source>
        <dbReference type="EMBL" id="GBP40708.1"/>
    </source>
</evidence>
<accession>A0A4C1VNN3</accession>
<name>A0A4C1VNN3_EUMVA</name>
<keyword evidence="1" id="KW-0812">Transmembrane</keyword>
<proteinExistence type="predicted"/>
<feature type="transmembrane region" description="Helical" evidence="1">
    <location>
        <begin position="48"/>
        <end position="73"/>
    </location>
</feature>
<keyword evidence="1" id="KW-1133">Transmembrane helix</keyword>
<organism evidence="2 3">
    <name type="scientific">Eumeta variegata</name>
    <name type="common">Bagworm moth</name>
    <name type="synonym">Eumeta japonica</name>
    <dbReference type="NCBI Taxonomy" id="151549"/>
    <lineage>
        <taxon>Eukaryota</taxon>
        <taxon>Metazoa</taxon>
        <taxon>Ecdysozoa</taxon>
        <taxon>Arthropoda</taxon>
        <taxon>Hexapoda</taxon>
        <taxon>Insecta</taxon>
        <taxon>Pterygota</taxon>
        <taxon>Neoptera</taxon>
        <taxon>Endopterygota</taxon>
        <taxon>Lepidoptera</taxon>
        <taxon>Glossata</taxon>
        <taxon>Ditrysia</taxon>
        <taxon>Tineoidea</taxon>
        <taxon>Psychidae</taxon>
        <taxon>Oiketicinae</taxon>
        <taxon>Eumeta</taxon>
    </lineage>
</organism>
<protein>
    <submittedName>
        <fullName evidence="2">Uncharacterized protein</fullName>
    </submittedName>
</protein>
<gene>
    <name evidence="2" type="ORF">EVAR_36444_1</name>
</gene>
<reference evidence="2 3" key="1">
    <citation type="journal article" date="2019" name="Commun. Biol.">
        <title>The bagworm genome reveals a unique fibroin gene that provides high tensile strength.</title>
        <authorList>
            <person name="Kono N."/>
            <person name="Nakamura H."/>
            <person name="Ohtoshi R."/>
            <person name="Tomita M."/>
            <person name="Numata K."/>
            <person name="Arakawa K."/>
        </authorList>
    </citation>
    <scope>NUCLEOTIDE SEQUENCE [LARGE SCALE GENOMIC DNA]</scope>
</reference>
<comment type="caution">
    <text evidence="2">The sequence shown here is derived from an EMBL/GenBank/DDBJ whole genome shotgun (WGS) entry which is preliminary data.</text>
</comment>
<keyword evidence="1" id="KW-0472">Membrane</keyword>
<evidence type="ECO:0000256" key="1">
    <source>
        <dbReference type="SAM" id="Phobius"/>
    </source>
</evidence>
<feature type="transmembrane region" description="Helical" evidence="1">
    <location>
        <begin position="20"/>
        <end position="41"/>
    </location>
</feature>
<dbReference type="Proteomes" id="UP000299102">
    <property type="component" value="Unassembled WGS sequence"/>
</dbReference>
<sequence length="110" mass="12044">MLYGGTERFVCESDSHLAGVFFLWNIILKLSAAVLCLPFVADAAVCQGAVLFTGECALIATLGQLLTVLVLILKWSDSVVHSAFKQSDTRNKFFRRLPATCSNTQQATHH</sequence>
<dbReference type="AlphaFoldDB" id="A0A4C1VNN3"/>
<evidence type="ECO:0000313" key="3">
    <source>
        <dbReference type="Proteomes" id="UP000299102"/>
    </source>
</evidence>